<dbReference type="EMBL" id="LLXL01004781">
    <property type="protein sequence ID" value="PKK57069.1"/>
    <property type="molecule type" value="Genomic_DNA"/>
</dbReference>
<evidence type="ECO:0000313" key="1">
    <source>
        <dbReference type="EMBL" id="PKK57069.1"/>
    </source>
</evidence>
<dbReference type="InterPro" id="IPR006597">
    <property type="entry name" value="Sel1-like"/>
</dbReference>
<accession>A0A2N1M619</accession>
<reference evidence="1 2" key="1">
    <citation type="submission" date="2016-04" db="EMBL/GenBank/DDBJ databases">
        <title>Genome analyses suggest a sexual origin of heterokaryosis in a supposedly ancient asexual fungus.</title>
        <authorList>
            <person name="Ropars J."/>
            <person name="Sedzielewska K."/>
            <person name="Noel J."/>
            <person name="Charron P."/>
            <person name="Farinelli L."/>
            <person name="Marton T."/>
            <person name="Kruger M."/>
            <person name="Pelin A."/>
            <person name="Brachmann A."/>
            <person name="Corradi N."/>
        </authorList>
    </citation>
    <scope>NUCLEOTIDE SEQUENCE [LARGE SCALE GENOMIC DNA]</scope>
    <source>
        <strain evidence="1 2">C2</strain>
    </source>
</reference>
<organism evidence="1 2">
    <name type="scientific">Rhizophagus irregularis</name>
    <dbReference type="NCBI Taxonomy" id="588596"/>
    <lineage>
        <taxon>Eukaryota</taxon>
        <taxon>Fungi</taxon>
        <taxon>Fungi incertae sedis</taxon>
        <taxon>Mucoromycota</taxon>
        <taxon>Glomeromycotina</taxon>
        <taxon>Glomeromycetes</taxon>
        <taxon>Glomerales</taxon>
        <taxon>Glomeraceae</taxon>
        <taxon>Rhizophagus</taxon>
    </lineage>
</organism>
<reference evidence="1 2" key="2">
    <citation type="submission" date="2017-10" db="EMBL/GenBank/DDBJ databases">
        <title>Extensive intraspecific genome diversity in a model arbuscular mycorrhizal fungus.</title>
        <authorList>
            <person name="Chen E.C.H."/>
            <person name="Morin E."/>
            <person name="Baudet D."/>
            <person name="Noel J."/>
            <person name="Ndikumana S."/>
            <person name="Charron P."/>
            <person name="St-Onge C."/>
            <person name="Giorgi J."/>
            <person name="Grigoriev I.V."/>
            <person name="Roux C."/>
            <person name="Martin F.M."/>
            <person name="Corradi N."/>
        </authorList>
    </citation>
    <scope>NUCLEOTIDE SEQUENCE [LARGE SCALE GENOMIC DNA]</scope>
    <source>
        <strain evidence="1 2">C2</strain>
    </source>
</reference>
<dbReference type="PANTHER" id="PTHR43628:SF1">
    <property type="entry name" value="CHITIN SYNTHASE REGULATORY FACTOR 2-RELATED"/>
    <property type="match status" value="1"/>
</dbReference>
<protein>
    <recommendedName>
        <fullName evidence="3">HCP-like protein</fullName>
    </recommendedName>
</protein>
<gene>
    <name evidence="1" type="ORF">RhiirC2_798720</name>
</gene>
<comment type="caution">
    <text evidence="1">The sequence shown here is derived from an EMBL/GenBank/DDBJ whole genome shotgun (WGS) entry which is preliminary data.</text>
</comment>
<dbReference type="SUPFAM" id="SSF81901">
    <property type="entry name" value="HCP-like"/>
    <property type="match status" value="1"/>
</dbReference>
<evidence type="ECO:0000313" key="2">
    <source>
        <dbReference type="Proteomes" id="UP000233469"/>
    </source>
</evidence>
<dbReference type="Proteomes" id="UP000233469">
    <property type="component" value="Unassembled WGS sequence"/>
</dbReference>
<dbReference type="Gene3D" id="1.25.40.10">
    <property type="entry name" value="Tetratricopeptide repeat domain"/>
    <property type="match status" value="1"/>
</dbReference>
<proteinExistence type="predicted"/>
<dbReference type="Pfam" id="PF08238">
    <property type="entry name" value="Sel1"/>
    <property type="match status" value="3"/>
</dbReference>
<dbReference type="InterPro" id="IPR052945">
    <property type="entry name" value="Mitotic_Regulator"/>
</dbReference>
<dbReference type="AlphaFoldDB" id="A0A2N1M619"/>
<dbReference type="InterPro" id="IPR011990">
    <property type="entry name" value="TPR-like_helical_dom_sf"/>
</dbReference>
<dbReference type="SMART" id="SM00671">
    <property type="entry name" value="SEL1"/>
    <property type="match status" value="2"/>
</dbReference>
<evidence type="ECO:0008006" key="3">
    <source>
        <dbReference type="Google" id="ProtNLM"/>
    </source>
</evidence>
<name>A0A2N1M619_9GLOM</name>
<sequence>MTGLAICYENGNGTEKNLEKAFYWYTKVAENGDKEAQSNLGVYYEKGIGIEKDEIGKGVEKDLEKSIYWFKKAAEEKQENAEPLHAEGFGQIAKATWTKINNYNDLLDAFIHELKMHLHLNYSDRIIRCFGISLDRKTNEYLLIMQYAND</sequence>
<dbReference type="PANTHER" id="PTHR43628">
    <property type="entry name" value="ACTIVATOR OF C KINASE PROTEIN 1-RELATED"/>
    <property type="match status" value="1"/>
</dbReference>